<sequence>MQLCRLDHTNTSTAKDILSVQCPAYKEESKIIGFDGIPYLNDNIDTIRLSQETFIGCYDHHLLGFIAYEKREQHYQITRLCVVPTHFRKGVASRLVDHILTTSKSGPIHVQTGSLNTPAIDLYRRFGFVHDYISEAEPGVWLQCLVRH</sequence>
<evidence type="ECO:0000313" key="2">
    <source>
        <dbReference type="EMBL" id="MBM7632107.1"/>
    </source>
</evidence>
<name>A0ABS2P9M0_9BACL</name>
<dbReference type="Proteomes" id="UP000741863">
    <property type="component" value="Unassembled WGS sequence"/>
</dbReference>
<gene>
    <name evidence="2" type="ORF">JOD17_001200</name>
</gene>
<protein>
    <submittedName>
        <fullName evidence="2">Ribosomal protein S18 acetylase RimI-like enzyme</fullName>
    </submittedName>
</protein>
<proteinExistence type="predicted"/>
<dbReference type="SUPFAM" id="SSF55729">
    <property type="entry name" value="Acyl-CoA N-acyltransferases (Nat)"/>
    <property type="match status" value="1"/>
</dbReference>
<dbReference type="PROSITE" id="PS51186">
    <property type="entry name" value="GNAT"/>
    <property type="match status" value="1"/>
</dbReference>
<dbReference type="InterPro" id="IPR000182">
    <property type="entry name" value="GNAT_dom"/>
</dbReference>
<reference evidence="2 3" key="1">
    <citation type="submission" date="2021-01" db="EMBL/GenBank/DDBJ databases">
        <title>Genomic Encyclopedia of Type Strains, Phase IV (KMG-IV): sequencing the most valuable type-strain genomes for metagenomic binning, comparative biology and taxonomic classification.</title>
        <authorList>
            <person name="Goeker M."/>
        </authorList>
    </citation>
    <scope>NUCLEOTIDE SEQUENCE [LARGE SCALE GENOMIC DNA]</scope>
    <source>
        <strain evidence="2 3">DSM 25540</strain>
    </source>
</reference>
<keyword evidence="3" id="KW-1185">Reference proteome</keyword>
<organism evidence="2 3">
    <name type="scientific">Geomicrobium sediminis</name>
    <dbReference type="NCBI Taxonomy" id="1347788"/>
    <lineage>
        <taxon>Bacteria</taxon>
        <taxon>Bacillati</taxon>
        <taxon>Bacillota</taxon>
        <taxon>Bacilli</taxon>
        <taxon>Bacillales</taxon>
        <taxon>Geomicrobium</taxon>
    </lineage>
</organism>
<feature type="domain" description="N-acetyltransferase" evidence="1">
    <location>
        <begin position="1"/>
        <end position="147"/>
    </location>
</feature>
<dbReference type="EMBL" id="JAFBEC010000003">
    <property type="protein sequence ID" value="MBM7632107.1"/>
    <property type="molecule type" value="Genomic_DNA"/>
</dbReference>
<evidence type="ECO:0000313" key="3">
    <source>
        <dbReference type="Proteomes" id="UP000741863"/>
    </source>
</evidence>
<dbReference type="RefSeq" id="WP_204696200.1">
    <property type="nucleotide sequence ID" value="NZ_JAFBEC010000003.1"/>
</dbReference>
<comment type="caution">
    <text evidence="2">The sequence shown here is derived from an EMBL/GenBank/DDBJ whole genome shotgun (WGS) entry which is preliminary data.</text>
</comment>
<dbReference type="CDD" id="cd04301">
    <property type="entry name" value="NAT_SF"/>
    <property type="match status" value="1"/>
</dbReference>
<accession>A0ABS2P9M0</accession>
<dbReference type="InterPro" id="IPR016181">
    <property type="entry name" value="Acyl_CoA_acyltransferase"/>
</dbReference>
<dbReference type="Gene3D" id="3.40.630.30">
    <property type="match status" value="1"/>
</dbReference>
<evidence type="ECO:0000259" key="1">
    <source>
        <dbReference type="PROSITE" id="PS51186"/>
    </source>
</evidence>
<dbReference type="Pfam" id="PF00583">
    <property type="entry name" value="Acetyltransf_1"/>
    <property type="match status" value="1"/>
</dbReference>